<sequence>MPSNSPAAAEPAQTPEKEASNDVNEDGADQDSPEEGTPASPRNKRRVGRPGRKRKQLLPEMATSDPCANAPPTPPEEPEPSPRKKRGRRKLEHTEKNKDEPDDRNCDSPRVGETGRLRRRPVPRVTFQAGDPYYISRRQKEEWLRNWKMEAERRAYREAEMSMMDDLSEADFQKEEEPASPAPPPPPPPSPFTTTNRPRLADGRRNAGACCQG</sequence>
<reference evidence="3 4" key="1">
    <citation type="submission" date="2024-01" db="EMBL/GenBank/DDBJ databases">
        <authorList>
            <person name="Alioto T."/>
            <person name="Alioto T."/>
            <person name="Gomez Garrido J."/>
        </authorList>
    </citation>
    <scope>NUCLEOTIDE SEQUENCE [LARGE SCALE GENOMIC DNA]</scope>
</reference>
<accession>A0AAV1Q7U4</accession>
<name>A0AAV1Q7U4_SCOSC</name>
<feature type="compositionally biased region" description="Pro residues" evidence="1">
    <location>
        <begin position="180"/>
        <end position="191"/>
    </location>
</feature>
<gene>
    <name evidence="3" type="ORF">FSCOSCO3_A025521</name>
</gene>
<feature type="compositionally biased region" description="Acidic residues" evidence="1">
    <location>
        <begin position="23"/>
        <end position="34"/>
    </location>
</feature>
<dbReference type="AlphaFoldDB" id="A0AAV1Q7U4"/>
<feature type="compositionally biased region" description="Basic and acidic residues" evidence="1">
    <location>
        <begin position="92"/>
        <end position="107"/>
    </location>
</feature>
<evidence type="ECO:0000256" key="1">
    <source>
        <dbReference type="SAM" id="MobiDB-lite"/>
    </source>
</evidence>
<feature type="region of interest" description="Disordered" evidence="1">
    <location>
        <begin position="1"/>
        <end position="124"/>
    </location>
</feature>
<evidence type="ECO:0000313" key="3">
    <source>
        <dbReference type="EMBL" id="CAK6979450.1"/>
    </source>
</evidence>
<evidence type="ECO:0000313" key="4">
    <source>
        <dbReference type="Proteomes" id="UP001314229"/>
    </source>
</evidence>
<keyword evidence="4" id="KW-1185">Reference proteome</keyword>
<comment type="caution">
    <text evidence="3">The sequence shown here is derived from an EMBL/GenBank/DDBJ whole genome shotgun (WGS) entry which is preliminary data.</text>
</comment>
<evidence type="ECO:0000259" key="2">
    <source>
        <dbReference type="Pfam" id="PF22855"/>
    </source>
</evidence>
<organism evidence="3 4">
    <name type="scientific">Scomber scombrus</name>
    <name type="common">Atlantic mackerel</name>
    <name type="synonym">Scomber vernalis</name>
    <dbReference type="NCBI Taxonomy" id="13677"/>
    <lineage>
        <taxon>Eukaryota</taxon>
        <taxon>Metazoa</taxon>
        <taxon>Chordata</taxon>
        <taxon>Craniata</taxon>
        <taxon>Vertebrata</taxon>
        <taxon>Euteleostomi</taxon>
        <taxon>Actinopterygii</taxon>
        <taxon>Neopterygii</taxon>
        <taxon>Teleostei</taxon>
        <taxon>Neoteleostei</taxon>
        <taxon>Acanthomorphata</taxon>
        <taxon>Pelagiaria</taxon>
        <taxon>Scombriformes</taxon>
        <taxon>Scombridae</taxon>
        <taxon>Scomber</taxon>
    </lineage>
</organism>
<dbReference type="EMBL" id="CAWUFR010000582">
    <property type="protein sequence ID" value="CAK6979450.1"/>
    <property type="molecule type" value="Genomic_DNA"/>
</dbReference>
<protein>
    <submittedName>
        <fullName evidence="3">DNA (Cytosine-5)-methyltransferase 3A-like isoform X4</fullName>
    </submittedName>
</protein>
<feature type="compositionally biased region" description="Basic residues" evidence="1">
    <location>
        <begin position="42"/>
        <end position="56"/>
    </location>
</feature>
<dbReference type="InterPro" id="IPR054724">
    <property type="entry name" value="DNM3A_N"/>
</dbReference>
<feature type="domain" description="DNA (cytosine-5)-methyltransferase N-terminal" evidence="2">
    <location>
        <begin position="112"/>
        <end position="198"/>
    </location>
</feature>
<dbReference type="Pfam" id="PF22855">
    <property type="entry name" value="DNM3A_N"/>
    <property type="match status" value="1"/>
</dbReference>
<feature type="region of interest" description="Disordered" evidence="1">
    <location>
        <begin position="165"/>
        <end position="213"/>
    </location>
</feature>
<proteinExistence type="predicted"/>
<dbReference type="Proteomes" id="UP001314229">
    <property type="component" value="Unassembled WGS sequence"/>
</dbReference>